<proteinExistence type="predicted"/>
<dbReference type="InParanoid" id="A0A165VHH5"/>
<dbReference type="Proteomes" id="UP000076761">
    <property type="component" value="Unassembled WGS sequence"/>
</dbReference>
<reference evidence="1 2" key="1">
    <citation type="journal article" date="2016" name="Mol. Biol. Evol.">
        <title>Comparative Genomics of Early-Diverging Mushroom-Forming Fungi Provides Insights into the Origins of Lignocellulose Decay Capabilities.</title>
        <authorList>
            <person name="Nagy L.G."/>
            <person name="Riley R."/>
            <person name="Tritt A."/>
            <person name="Adam C."/>
            <person name="Daum C."/>
            <person name="Floudas D."/>
            <person name="Sun H."/>
            <person name="Yadav J.S."/>
            <person name="Pangilinan J."/>
            <person name="Larsson K.H."/>
            <person name="Matsuura K."/>
            <person name="Barry K."/>
            <person name="Labutti K."/>
            <person name="Kuo R."/>
            <person name="Ohm R.A."/>
            <person name="Bhattacharya S.S."/>
            <person name="Shirouzu T."/>
            <person name="Yoshinaga Y."/>
            <person name="Martin F.M."/>
            <person name="Grigoriev I.V."/>
            <person name="Hibbett D.S."/>
        </authorList>
    </citation>
    <scope>NUCLEOTIDE SEQUENCE [LARGE SCALE GENOMIC DNA]</scope>
    <source>
        <strain evidence="1 2">HHB14362 ss-1</strain>
    </source>
</reference>
<accession>A0A165VHH5</accession>
<dbReference type="AlphaFoldDB" id="A0A165VHH5"/>
<keyword evidence="2" id="KW-1185">Reference proteome</keyword>
<gene>
    <name evidence="1" type="ORF">NEOLEDRAFT_1127448</name>
</gene>
<organism evidence="1 2">
    <name type="scientific">Neolentinus lepideus HHB14362 ss-1</name>
    <dbReference type="NCBI Taxonomy" id="1314782"/>
    <lineage>
        <taxon>Eukaryota</taxon>
        <taxon>Fungi</taxon>
        <taxon>Dikarya</taxon>
        <taxon>Basidiomycota</taxon>
        <taxon>Agaricomycotina</taxon>
        <taxon>Agaricomycetes</taxon>
        <taxon>Gloeophyllales</taxon>
        <taxon>Gloeophyllaceae</taxon>
        <taxon>Neolentinus</taxon>
    </lineage>
</organism>
<evidence type="ECO:0000313" key="1">
    <source>
        <dbReference type="EMBL" id="KZT29680.1"/>
    </source>
</evidence>
<name>A0A165VHH5_9AGAM</name>
<protein>
    <submittedName>
        <fullName evidence="1">Uncharacterized protein</fullName>
    </submittedName>
</protein>
<evidence type="ECO:0000313" key="2">
    <source>
        <dbReference type="Proteomes" id="UP000076761"/>
    </source>
</evidence>
<dbReference type="EMBL" id="KV425553">
    <property type="protein sequence ID" value="KZT29680.1"/>
    <property type="molecule type" value="Genomic_DNA"/>
</dbReference>
<sequence>MPLSTLTDWSKQHISALFEIGNDSDALKAIEETFSPDVVVMLNGTRLDRDGVKQLVLALRRAAPKGLKVDWQVVVDVPKDASNRSGSFGGVYIIRGLKQEVPGLGLTDFERRKSVNAVIESQSYDLDTDSRRIVNLVFVAAMVKATL</sequence>
<dbReference type="OrthoDB" id="2845803at2759"/>